<feature type="domain" description="MacB-like periplasmic core" evidence="10">
    <location>
        <begin position="28"/>
        <end position="231"/>
    </location>
</feature>
<dbReference type="Proteomes" id="UP000219435">
    <property type="component" value="Unassembled WGS sequence"/>
</dbReference>
<evidence type="ECO:0000256" key="5">
    <source>
        <dbReference type="ARBA" id="ARBA00022989"/>
    </source>
</evidence>
<keyword evidence="2" id="KW-0813">Transport</keyword>
<feature type="transmembrane region" description="Helical" evidence="8">
    <location>
        <begin position="347"/>
        <end position="367"/>
    </location>
</feature>
<name>A0A285VES6_9ACTN</name>
<evidence type="ECO:0000259" key="10">
    <source>
        <dbReference type="Pfam" id="PF12704"/>
    </source>
</evidence>
<feature type="transmembrane region" description="Helical" evidence="8">
    <location>
        <begin position="265"/>
        <end position="284"/>
    </location>
</feature>
<protein>
    <submittedName>
        <fullName evidence="11">Putative ABC transport system permease protein</fullName>
    </submittedName>
</protein>
<evidence type="ECO:0000259" key="9">
    <source>
        <dbReference type="Pfam" id="PF02687"/>
    </source>
</evidence>
<dbReference type="PANTHER" id="PTHR43738">
    <property type="entry name" value="ABC TRANSPORTER, MEMBRANE PROTEIN"/>
    <property type="match status" value="1"/>
</dbReference>
<evidence type="ECO:0000313" key="11">
    <source>
        <dbReference type="EMBL" id="SOC52068.1"/>
    </source>
</evidence>
<dbReference type="OrthoDB" id="5242186at2"/>
<reference evidence="12" key="1">
    <citation type="submission" date="2017-08" db="EMBL/GenBank/DDBJ databases">
        <authorList>
            <person name="Varghese N."/>
            <person name="Submissions S."/>
        </authorList>
    </citation>
    <scope>NUCLEOTIDE SEQUENCE [LARGE SCALE GENOMIC DNA]</scope>
    <source>
        <strain evidence="12">DSM 4725</strain>
    </source>
</reference>
<keyword evidence="3" id="KW-1003">Cell membrane</keyword>
<feature type="domain" description="ABC3 transporter permease C-terminal" evidence="9">
    <location>
        <begin position="265"/>
        <end position="374"/>
    </location>
</feature>
<evidence type="ECO:0000256" key="7">
    <source>
        <dbReference type="ARBA" id="ARBA00038076"/>
    </source>
</evidence>
<comment type="similarity">
    <text evidence="7">Belongs to the ABC-4 integral membrane protein family.</text>
</comment>
<sequence length="382" mass="38763">MFLGARELLFARGHFSLMGAVVALIALLVVLLSGLSTGLVNDGVSGLQRLPVTAFAFDDDTKTDSAFSRSVVSFDQVADWADQPGVAEAAPFGNALVNGSATGGDGRTVPVDLALFGVPAGSFLAPEPVEGNRLDDGDPAGIVISGTLADQGVRIGDTVVLDRIGTELTVVGTLAEQHTYGHVDVAYVPLATWQEVHAGAGPGDPLREEARSEATAVALLAEDGAQLDPAAGDDAAGTRTLTLEESFGASPGYTAETSTLNLIEGFLYVISALVIGAFFTVWTINRRHELAVIRAMGGTAGYLVRDTVAQAAVVLVLATAVGVLAGLGLGALLAGSSMPFALEAAPVATAAALLVLLGLLGAAAAAVRIARIDPLTALGGQR</sequence>
<evidence type="ECO:0000256" key="1">
    <source>
        <dbReference type="ARBA" id="ARBA00004651"/>
    </source>
</evidence>
<gene>
    <name evidence="11" type="ORF">SAMN05660748_3942</name>
</gene>
<evidence type="ECO:0000256" key="4">
    <source>
        <dbReference type="ARBA" id="ARBA00022692"/>
    </source>
</evidence>
<evidence type="ECO:0000256" key="6">
    <source>
        <dbReference type="ARBA" id="ARBA00023136"/>
    </source>
</evidence>
<dbReference type="Pfam" id="PF02687">
    <property type="entry name" value="FtsX"/>
    <property type="match status" value="1"/>
</dbReference>
<keyword evidence="4 8" id="KW-0812">Transmembrane</keyword>
<dbReference type="InterPro" id="IPR003838">
    <property type="entry name" value="ABC3_permease_C"/>
</dbReference>
<evidence type="ECO:0000256" key="8">
    <source>
        <dbReference type="SAM" id="Phobius"/>
    </source>
</evidence>
<dbReference type="InterPro" id="IPR025857">
    <property type="entry name" value="MacB_PCD"/>
</dbReference>
<keyword evidence="5 8" id="KW-1133">Transmembrane helix</keyword>
<comment type="subcellular location">
    <subcellularLocation>
        <location evidence="1">Cell membrane</location>
        <topology evidence="1">Multi-pass membrane protein</topology>
    </subcellularLocation>
</comment>
<evidence type="ECO:0000313" key="12">
    <source>
        <dbReference type="Proteomes" id="UP000219435"/>
    </source>
</evidence>
<organism evidence="11 12">
    <name type="scientific">Blastococcus aggregatus</name>
    <dbReference type="NCBI Taxonomy" id="38502"/>
    <lineage>
        <taxon>Bacteria</taxon>
        <taxon>Bacillati</taxon>
        <taxon>Actinomycetota</taxon>
        <taxon>Actinomycetes</taxon>
        <taxon>Geodermatophilales</taxon>
        <taxon>Geodermatophilaceae</taxon>
        <taxon>Blastococcus</taxon>
    </lineage>
</organism>
<feature type="transmembrane region" description="Helical" evidence="8">
    <location>
        <begin position="312"/>
        <end position="335"/>
    </location>
</feature>
<dbReference type="AlphaFoldDB" id="A0A285VES6"/>
<dbReference type="Pfam" id="PF12704">
    <property type="entry name" value="MacB_PCD"/>
    <property type="match status" value="1"/>
</dbReference>
<evidence type="ECO:0000256" key="3">
    <source>
        <dbReference type="ARBA" id="ARBA00022475"/>
    </source>
</evidence>
<keyword evidence="12" id="KW-1185">Reference proteome</keyword>
<dbReference type="GO" id="GO:0005886">
    <property type="term" value="C:plasma membrane"/>
    <property type="evidence" value="ECO:0007669"/>
    <property type="project" value="UniProtKB-SubCell"/>
</dbReference>
<evidence type="ECO:0000256" key="2">
    <source>
        <dbReference type="ARBA" id="ARBA00022448"/>
    </source>
</evidence>
<dbReference type="RefSeq" id="WP_097196680.1">
    <property type="nucleotide sequence ID" value="NZ_OBQI01000006.1"/>
</dbReference>
<accession>A0A285VES6</accession>
<dbReference type="InterPro" id="IPR051125">
    <property type="entry name" value="ABC-4/HrtB_transporter"/>
</dbReference>
<keyword evidence="6 8" id="KW-0472">Membrane</keyword>
<proteinExistence type="inferred from homology"/>
<dbReference type="PANTHER" id="PTHR43738:SF1">
    <property type="entry name" value="HEMIN TRANSPORT SYSTEM PERMEASE PROTEIN HRTB-RELATED"/>
    <property type="match status" value="1"/>
</dbReference>
<dbReference type="EMBL" id="OBQI01000006">
    <property type="protein sequence ID" value="SOC52068.1"/>
    <property type="molecule type" value="Genomic_DNA"/>
</dbReference>